<evidence type="ECO:0000256" key="1">
    <source>
        <dbReference type="ARBA" id="ARBA00008984"/>
    </source>
</evidence>
<feature type="domain" description="UPF0033" evidence="2">
    <location>
        <begin position="8"/>
        <end position="32"/>
    </location>
</feature>
<dbReference type="RefSeq" id="WP_038499838.1">
    <property type="nucleotide sequence ID" value="NZ_AFWK01000045.1"/>
</dbReference>
<dbReference type="InterPro" id="IPR001455">
    <property type="entry name" value="TusA-like"/>
</dbReference>
<protein>
    <recommendedName>
        <fullName evidence="2">UPF0033 domain-containing protein</fullName>
    </recommendedName>
</protein>
<dbReference type="KEGG" id="bpsi:IX83_05080"/>
<dbReference type="CDD" id="cd00291">
    <property type="entry name" value="SirA_YedF_YeeD"/>
    <property type="match status" value="1"/>
</dbReference>
<name>A0A077DD57_9BURK</name>
<evidence type="ECO:0000313" key="3">
    <source>
        <dbReference type="EMBL" id="AIL32765.1"/>
    </source>
</evidence>
<sequence length="76" mass="8681">MLEADVEIDTSGLTCPLPILRMKKALNQLESGQVVKVFTTDPHAEGDFQDFCRQTQNILLSQEQTPTGMFHYIKRR</sequence>
<reference evidence="3 4" key="1">
    <citation type="journal article" date="2014" name="BMC Genomics">
        <title>A genomic perspective on a new bacterial genus and species from the Alcaligenaceae family, Basilea psittacipulmonis.</title>
        <authorList>
            <person name="Whiteson K.L."/>
            <person name="Hernandez D."/>
            <person name="Lazarevic V."/>
            <person name="Gaia N."/>
            <person name="Farinelli L."/>
            <person name="Francois P."/>
            <person name="Pilo P."/>
            <person name="Frey J."/>
            <person name="Schrenzel J."/>
        </authorList>
    </citation>
    <scope>NUCLEOTIDE SEQUENCE [LARGE SCALE GENOMIC DNA]</scope>
    <source>
        <strain evidence="3 4">DSM 24701</strain>
    </source>
</reference>
<dbReference type="EMBL" id="CP009238">
    <property type="protein sequence ID" value="AIL32765.1"/>
    <property type="molecule type" value="Genomic_DNA"/>
</dbReference>
<evidence type="ECO:0000259" key="2">
    <source>
        <dbReference type="PROSITE" id="PS01148"/>
    </source>
</evidence>
<dbReference type="PANTHER" id="PTHR33279">
    <property type="entry name" value="SULFUR CARRIER PROTEIN YEDF-RELATED"/>
    <property type="match status" value="1"/>
</dbReference>
<proteinExistence type="inferred from homology"/>
<dbReference type="AlphaFoldDB" id="A0A077DD57"/>
<dbReference type="OrthoDB" id="9797551at2"/>
<dbReference type="PROSITE" id="PS01148">
    <property type="entry name" value="UPF0033"/>
    <property type="match status" value="1"/>
</dbReference>
<keyword evidence="4" id="KW-1185">Reference proteome</keyword>
<dbReference type="STRING" id="1072685.IX83_05080"/>
<dbReference type="Pfam" id="PF01206">
    <property type="entry name" value="TusA"/>
    <property type="match status" value="1"/>
</dbReference>
<dbReference type="InterPro" id="IPR036868">
    <property type="entry name" value="TusA-like_sf"/>
</dbReference>
<dbReference type="HOGENOM" id="CLU_165255_1_1_4"/>
<dbReference type="eggNOG" id="COG0425">
    <property type="taxonomic scope" value="Bacteria"/>
</dbReference>
<evidence type="ECO:0000313" key="4">
    <source>
        <dbReference type="Proteomes" id="UP000028945"/>
    </source>
</evidence>
<comment type="similarity">
    <text evidence="1">Belongs to the sulfur carrier protein TusA family.</text>
</comment>
<dbReference type="PANTHER" id="PTHR33279:SF6">
    <property type="entry name" value="SULFUR CARRIER PROTEIN YEDF-RELATED"/>
    <property type="match status" value="1"/>
</dbReference>
<dbReference type="SUPFAM" id="SSF64307">
    <property type="entry name" value="SirA-like"/>
    <property type="match status" value="1"/>
</dbReference>
<dbReference type="Proteomes" id="UP000028945">
    <property type="component" value="Chromosome"/>
</dbReference>
<organism evidence="3 4">
    <name type="scientific">Basilea psittacipulmonis DSM 24701</name>
    <dbReference type="NCBI Taxonomy" id="1072685"/>
    <lineage>
        <taxon>Bacteria</taxon>
        <taxon>Pseudomonadati</taxon>
        <taxon>Pseudomonadota</taxon>
        <taxon>Betaproteobacteria</taxon>
        <taxon>Burkholderiales</taxon>
        <taxon>Alcaligenaceae</taxon>
        <taxon>Basilea</taxon>
    </lineage>
</organism>
<accession>A0A077DD57</accession>
<dbReference type="Gene3D" id="3.30.110.40">
    <property type="entry name" value="TusA-like domain"/>
    <property type="match status" value="1"/>
</dbReference>
<gene>
    <name evidence="3" type="ORF">IX83_05080</name>
</gene>